<dbReference type="EMBL" id="CP046072">
    <property type="protein sequence ID" value="QSZ41905.1"/>
    <property type="molecule type" value="Genomic_DNA"/>
</dbReference>
<reference evidence="1" key="1">
    <citation type="submission" date="2019-11" db="EMBL/GenBank/DDBJ databases">
        <authorList>
            <person name="Kojima H."/>
        </authorList>
    </citation>
    <scope>NUCLEOTIDE SEQUENCE</scope>
    <source>
        <strain evidence="1">H1576</strain>
    </source>
</reference>
<dbReference type="SUPFAM" id="SSF82784">
    <property type="entry name" value="OsmC-like"/>
    <property type="match status" value="2"/>
</dbReference>
<name>A0A975B0J0_9BACT</name>
<accession>A0A975B0J0</accession>
<organism evidence="1 2">
    <name type="scientific">Sulfurimonas aquatica</name>
    <dbReference type="NCBI Taxonomy" id="2672570"/>
    <lineage>
        <taxon>Bacteria</taxon>
        <taxon>Pseudomonadati</taxon>
        <taxon>Campylobacterota</taxon>
        <taxon>Epsilonproteobacteria</taxon>
        <taxon>Campylobacterales</taxon>
        <taxon>Sulfurimonadaceae</taxon>
        <taxon>Sulfurimonas</taxon>
    </lineage>
</organism>
<keyword evidence="2" id="KW-1185">Reference proteome</keyword>
<dbReference type="InterPro" id="IPR036102">
    <property type="entry name" value="OsmC/Ohrsf"/>
</dbReference>
<evidence type="ECO:0000313" key="2">
    <source>
        <dbReference type="Proteomes" id="UP000671852"/>
    </source>
</evidence>
<dbReference type="Proteomes" id="UP000671852">
    <property type="component" value="Chromosome"/>
</dbReference>
<proteinExistence type="predicted"/>
<dbReference type="InterPro" id="IPR015946">
    <property type="entry name" value="KH_dom-like_a/b"/>
</dbReference>
<dbReference type="Gene3D" id="3.30.300.20">
    <property type="match status" value="2"/>
</dbReference>
<dbReference type="RefSeq" id="WP_207560722.1">
    <property type="nucleotide sequence ID" value="NZ_CP046072.1"/>
</dbReference>
<dbReference type="AlphaFoldDB" id="A0A975B0J0"/>
<evidence type="ECO:0000313" key="1">
    <source>
        <dbReference type="EMBL" id="QSZ41905.1"/>
    </source>
</evidence>
<gene>
    <name evidence="1" type="ORF">GJV85_07230</name>
</gene>
<sequence>MLKKALVKPVGDDGFSTWQLLCDEGGMYYEQSSPNPLSYLTTGIDSSLLTQVQHSAKIMNLELENIKIEAKVLFRFNDLMSNTWAGYTDKVIANILIQSKESPGKISQLKQVALKAWSVGEGLANKTDIETELVVNAEHWDGIASSGGSVPNPISVDNNMTITSKTSVPKPTTFEVGEDVGITPRILFSNKIEFAVVAIAQSARDTQRPYLQKIKVRAIQDNYAAWTLYADDSYGYEGLDKAPTSLDYVTAGTALCLMSQLDINQEFFRFINRRFEKFDIDDYRVEQQINYRQEEIASLKTTGFVDKVITKIVVNSKASKEDLKTFFNTSLQMCFAGEAFKNETEIVSNIYLNGNIIK</sequence>
<reference evidence="1" key="2">
    <citation type="submission" date="2021-04" db="EMBL/GenBank/DDBJ databases">
        <title>Isolation and characterization of a novel species of the genus Sulfurimonas.</title>
        <authorList>
            <person name="Fukui M."/>
        </authorList>
    </citation>
    <scope>NUCLEOTIDE SEQUENCE</scope>
    <source>
        <strain evidence="1">H1576</strain>
    </source>
</reference>
<protein>
    <submittedName>
        <fullName evidence="1">Uncharacterized protein</fullName>
    </submittedName>
</protein>
<dbReference type="KEGG" id="saqt:GJV85_07230"/>